<dbReference type="RefSeq" id="XP_028886435.1">
    <property type="nucleotide sequence ID" value="XM_029021889.1"/>
</dbReference>
<reference evidence="6 7" key="1">
    <citation type="submission" date="2017-03" db="EMBL/GenBank/DDBJ databases">
        <title>An alternative strategy for trypanosome survival in the mammalian bloodstream revealed through genome and transcriptome analysis of the ubiquitous bovine parasite Trypanosoma (Megatrypanum) theileri.</title>
        <authorList>
            <person name="Kelly S."/>
            <person name="Ivens A."/>
            <person name="Mott A."/>
            <person name="O'Neill E."/>
            <person name="Emms D."/>
            <person name="Macleod O."/>
            <person name="Voorheis P."/>
            <person name="Matthews J."/>
            <person name="Matthews K."/>
            <person name="Carrington M."/>
        </authorList>
    </citation>
    <scope>NUCLEOTIDE SEQUENCE [LARGE SCALE GENOMIC DNA]</scope>
    <source>
        <strain evidence="6">Edinburgh</strain>
    </source>
</reference>
<name>A0A1X0P712_9TRYP</name>
<dbReference type="Proteomes" id="UP000192257">
    <property type="component" value="Unassembled WGS sequence"/>
</dbReference>
<dbReference type="Gene3D" id="3.30.40.10">
    <property type="entry name" value="Zinc/RING finger domain, C3HC4 (zinc finger)"/>
    <property type="match status" value="1"/>
</dbReference>
<evidence type="ECO:0000256" key="3">
    <source>
        <dbReference type="ARBA" id="ARBA00022833"/>
    </source>
</evidence>
<organism evidence="6 7">
    <name type="scientific">Trypanosoma theileri</name>
    <dbReference type="NCBI Taxonomy" id="67003"/>
    <lineage>
        <taxon>Eukaryota</taxon>
        <taxon>Discoba</taxon>
        <taxon>Euglenozoa</taxon>
        <taxon>Kinetoplastea</taxon>
        <taxon>Metakinetoplastina</taxon>
        <taxon>Trypanosomatida</taxon>
        <taxon>Trypanosomatidae</taxon>
        <taxon>Trypanosoma</taxon>
    </lineage>
</organism>
<evidence type="ECO:0000313" key="7">
    <source>
        <dbReference type="Proteomes" id="UP000192257"/>
    </source>
</evidence>
<gene>
    <name evidence="6" type="ORF">TM35_000031220</name>
</gene>
<dbReference type="PANTHER" id="PTHR47413:SF2">
    <property type="entry name" value="LIPASE-LIKE PAD4"/>
    <property type="match status" value="1"/>
</dbReference>
<evidence type="ECO:0000256" key="1">
    <source>
        <dbReference type="ARBA" id="ARBA00022723"/>
    </source>
</evidence>
<dbReference type="CDD" id="cd00065">
    <property type="entry name" value="FYVE_like_SF"/>
    <property type="match status" value="1"/>
</dbReference>
<dbReference type="SUPFAM" id="SSF53474">
    <property type="entry name" value="alpha/beta-Hydrolases"/>
    <property type="match status" value="1"/>
</dbReference>
<protein>
    <submittedName>
        <fullName evidence="6">Putative class 3 lipase</fullName>
    </submittedName>
</protein>
<dbReference type="InterPro" id="IPR002921">
    <property type="entry name" value="Fungal_lipase-type"/>
</dbReference>
<dbReference type="PANTHER" id="PTHR47413">
    <property type="entry name" value="LIPASE-LIKE PAD4"/>
    <property type="match status" value="1"/>
</dbReference>
<dbReference type="InterPro" id="IPR011011">
    <property type="entry name" value="Znf_FYVE_PHD"/>
</dbReference>
<keyword evidence="2 4" id="KW-0863">Zinc-finger</keyword>
<dbReference type="SUPFAM" id="SSF57903">
    <property type="entry name" value="FYVE/PHD zinc finger"/>
    <property type="match status" value="1"/>
</dbReference>
<dbReference type="InterPro" id="IPR013083">
    <property type="entry name" value="Znf_RING/FYVE/PHD"/>
</dbReference>
<dbReference type="PROSITE" id="PS50178">
    <property type="entry name" value="ZF_FYVE"/>
    <property type="match status" value="1"/>
</dbReference>
<accession>A0A1X0P712</accession>
<sequence>MEESDVMKQPQWPRQFQVRDYVYSHTQPQWFSNEDPVVFRCPLAPSRTCASCSQPKENCKCRFCFSCNKVVGQRQSTRHHCRKCWRAFCSDCWTRECYVHMLGKPVKVCDNCAAPRAISFIGKNKGNNIMWGIYILQRAADLPRVCITPSCSSYTYGATCRKCGLPTVSTKPHEKRSIYISKIGAMDAEMVVKYLEEKESSSRTSKVNLYTEDDVERSFRSCFPRFQELDAFQTIVSSQEAQDMLLSIVSATVSYEYRIAPNLALSLSDVPYSGLLKIIRSTPRFSVFEAPGKVRFISFPGTHDYRTLTVSMSWSRVVKQITPHFVHGSVESYVWTTISDAAPSAEVTSDNNDSLLDEFHKRLEFSLHAGFAREADECMSHIKMLEYDFLQDGYRLVISGHSLGGAVAQIVALRLLMENPQLFKNKLRCVSFGSPLVGNYQLAQFVEQNGWKSNFHHIVYRSDVIPRIFCADQMTHDLTEQLVQHFNTLQTSLKQWISSFSGSNKKENPTEMMGKIDCSIRESEDPLEEEMTPVSANEHRKHRMFACFGHYHFLNFHGVNYSSTNDSETAFHTLKEGGGNGMNMGDHFLSSYNRAVMLHLYTK</sequence>
<keyword evidence="7" id="KW-1185">Reference proteome</keyword>
<evidence type="ECO:0000256" key="2">
    <source>
        <dbReference type="ARBA" id="ARBA00022771"/>
    </source>
</evidence>
<dbReference type="GeneID" id="39981669"/>
<dbReference type="VEuPathDB" id="TriTrypDB:TM35_000031220"/>
<dbReference type="EMBL" id="NBCO01000003">
    <property type="protein sequence ID" value="ORC92369.1"/>
    <property type="molecule type" value="Genomic_DNA"/>
</dbReference>
<keyword evidence="1" id="KW-0479">Metal-binding</keyword>
<feature type="domain" description="FYVE-type" evidence="5">
    <location>
        <begin position="64"/>
        <end position="117"/>
    </location>
</feature>
<dbReference type="Gene3D" id="3.40.50.1820">
    <property type="entry name" value="alpha/beta hydrolase"/>
    <property type="match status" value="1"/>
</dbReference>
<dbReference type="GO" id="GO:0006629">
    <property type="term" value="P:lipid metabolic process"/>
    <property type="evidence" value="ECO:0007669"/>
    <property type="project" value="InterPro"/>
</dbReference>
<dbReference type="AlphaFoldDB" id="A0A1X0P712"/>
<evidence type="ECO:0000256" key="4">
    <source>
        <dbReference type="PROSITE-ProRule" id="PRU00091"/>
    </source>
</evidence>
<dbReference type="OrthoDB" id="438440at2759"/>
<dbReference type="CDD" id="cd00519">
    <property type="entry name" value="Lipase_3"/>
    <property type="match status" value="1"/>
</dbReference>
<keyword evidence="3" id="KW-0862">Zinc</keyword>
<dbReference type="GO" id="GO:0008270">
    <property type="term" value="F:zinc ion binding"/>
    <property type="evidence" value="ECO:0007669"/>
    <property type="project" value="UniProtKB-KW"/>
</dbReference>
<dbReference type="Pfam" id="PF01764">
    <property type="entry name" value="Lipase_3"/>
    <property type="match status" value="1"/>
</dbReference>
<evidence type="ECO:0000259" key="5">
    <source>
        <dbReference type="PROSITE" id="PS50178"/>
    </source>
</evidence>
<proteinExistence type="predicted"/>
<dbReference type="InterPro" id="IPR029058">
    <property type="entry name" value="AB_hydrolase_fold"/>
</dbReference>
<evidence type="ECO:0000313" key="6">
    <source>
        <dbReference type="EMBL" id="ORC92369.1"/>
    </source>
</evidence>
<comment type="caution">
    <text evidence="6">The sequence shown here is derived from an EMBL/GenBank/DDBJ whole genome shotgun (WGS) entry which is preliminary data.</text>
</comment>
<dbReference type="InterPro" id="IPR017455">
    <property type="entry name" value="Znf_FYVE-rel"/>
</dbReference>